<dbReference type="Proteomes" id="UP001209666">
    <property type="component" value="Unassembled WGS sequence"/>
</dbReference>
<sequence>MKILSIEIGVDVTHVLEMDYRVKNPKVYRSFSFQTPVGVIGEAGVRKSEEFRTALHKLLDANKIKTRKTLFVVNSGKIASREVLIPMIKENRIKDFLNTNSADFFPVDLSRYQLVYRNEGVVQQDTVKKRKLYVFAVPGDLVQSYEELADFCSLELTALDYVGNSIFQMMHKAVGNNICCSVKLDNNATMITIINQGMVVLQRTVFYGFEEVEKVVVDSGLFPKEQYPAAMDILQQTDCLDANQAAPEDAVNAMRAEAVEALRPMIGNIRRVLDYYQSRNNGAEVKECFLIGNGAYIKGLDRLMSLELNLPVHLQEKDVLNGFRTSGGRLDAMYEACYGAAIQPLDFVFGSAQTAKIIEEKKKRELFAAKLIGLLCVACAVILLALSGVQRIALSHELNNLNKQKDELEYIQDIYNAYVDTKSQYDDVTKMNGKTETVSDALADAIEEMEEKFPSGVKVTSLTSNGEGISMDIEVSTKEEAAKILQNLATFDAFRSVTTNGITESTDENGKITVTFSVMCTYVNGTADDSIDTETTPEEDVETYMNGDQYIYPDMEGSTESGEADNE</sequence>
<dbReference type="Gene3D" id="3.30.1490.300">
    <property type="match status" value="1"/>
</dbReference>
<reference evidence="1 2" key="1">
    <citation type="journal article" date="2021" name="ISME Commun">
        <title>Automated analysis of genomic sequences facilitates high-throughput and comprehensive description of bacteria.</title>
        <authorList>
            <person name="Hitch T.C.A."/>
        </authorList>
    </citation>
    <scope>NUCLEOTIDE SEQUENCE [LARGE SCALE GENOMIC DNA]</scope>
    <source>
        <strain evidence="1 2">Sanger_19</strain>
    </source>
</reference>
<name>A0ABT2SBU6_9FIRM</name>
<dbReference type="RefSeq" id="WP_262623512.1">
    <property type="nucleotide sequence ID" value="NZ_JAOQKI010000005.1"/>
</dbReference>
<dbReference type="EMBL" id="JAOQKI010000005">
    <property type="protein sequence ID" value="MCU6716525.1"/>
    <property type="molecule type" value="Genomic_DNA"/>
</dbReference>
<organism evidence="1 2">
    <name type="scientific">Roseburia amylophila</name>
    <dbReference type="NCBI Taxonomy" id="2981794"/>
    <lineage>
        <taxon>Bacteria</taxon>
        <taxon>Bacillati</taxon>
        <taxon>Bacillota</taxon>
        <taxon>Clostridia</taxon>
        <taxon>Lachnospirales</taxon>
        <taxon>Lachnospiraceae</taxon>
        <taxon>Roseburia</taxon>
    </lineage>
</organism>
<keyword evidence="2" id="KW-1185">Reference proteome</keyword>
<proteinExistence type="predicted"/>
<accession>A0ABT2SBU6</accession>
<evidence type="ECO:0000313" key="1">
    <source>
        <dbReference type="EMBL" id="MCU6716525.1"/>
    </source>
</evidence>
<evidence type="ECO:0000313" key="2">
    <source>
        <dbReference type="Proteomes" id="UP001209666"/>
    </source>
</evidence>
<protein>
    <recommendedName>
        <fullName evidence="3">Type IV pilus assembly protein PilM</fullName>
    </recommendedName>
</protein>
<gene>
    <name evidence="1" type="ORF">OCV43_04420</name>
</gene>
<evidence type="ECO:0008006" key="3">
    <source>
        <dbReference type="Google" id="ProtNLM"/>
    </source>
</evidence>
<comment type="caution">
    <text evidence="1">The sequence shown here is derived from an EMBL/GenBank/DDBJ whole genome shotgun (WGS) entry which is preliminary data.</text>
</comment>
<dbReference type="Gene3D" id="3.30.420.40">
    <property type="match status" value="2"/>
</dbReference>